<dbReference type="AlphaFoldDB" id="A0A239D3C0"/>
<dbReference type="SUPFAM" id="SSF48452">
    <property type="entry name" value="TPR-like"/>
    <property type="match status" value="1"/>
</dbReference>
<proteinExistence type="predicted"/>
<dbReference type="Gene3D" id="1.25.40.10">
    <property type="entry name" value="Tetratricopeptide repeat domain"/>
    <property type="match status" value="1"/>
</dbReference>
<dbReference type="InterPro" id="IPR011990">
    <property type="entry name" value="TPR-like_helical_dom_sf"/>
</dbReference>
<dbReference type="OrthoDB" id="5438555at2"/>
<protein>
    <submittedName>
        <fullName evidence="2">Tetratricopeptide repeat-containing protein</fullName>
    </submittedName>
</protein>
<dbReference type="RefSeq" id="WP_089275564.1">
    <property type="nucleotide sequence ID" value="NZ_FZOC01000010.1"/>
</dbReference>
<evidence type="ECO:0000256" key="1">
    <source>
        <dbReference type="SAM" id="MobiDB-lite"/>
    </source>
</evidence>
<dbReference type="Proteomes" id="UP000198324">
    <property type="component" value="Unassembled WGS sequence"/>
</dbReference>
<accession>A0A239D3C0</accession>
<reference evidence="2 3" key="1">
    <citation type="submission" date="2017-06" db="EMBL/GenBank/DDBJ databases">
        <authorList>
            <person name="Kim H.J."/>
            <person name="Triplett B.A."/>
        </authorList>
    </citation>
    <scope>NUCLEOTIDE SEQUENCE [LARGE SCALE GENOMIC DNA]</scope>
    <source>
        <strain evidence="2 3">DSM 13116</strain>
    </source>
</reference>
<dbReference type="InterPro" id="IPR019734">
    <property type="entry name" value="TPR_rpt"/>
</dbReference>
<sequence>MAILIGFPAEMAAAKKSTAKAVAKPAAEASRLPQKADESGLAYEQWLKKYGAYDRLAASAATAADDGSGASVLKRAEAQLLQGTPREALTIIQGQPPFEDKALEAKRLWLGGNAHRALGDPYQAVVWYSQASQFMDAKQVKARLTAEPGLEALWVDVWRRQFWAYVGNPSVSREALGETLRMLLAQAEAAWGTANFWGKAKESLEQAEGGEPGTGKHTDAKDASLVVNEADRLLLSRAVAAAALEDYGISRDLLRQVSVPALREFWAGFAEFLESGKAPDVKTLATTGHAKAAGFWSANLLASYAENRQDWLLGSSASSWTRFKSSLAKLSREEARQAVEKELQSLLLSEEMSRHLRSLKFVLCMEEGDLDSAREIWQGLEARKLPISLRLSGALAFGEELKNLLPQEIGAAGRLSPALAALLSAGGVGTPLPGEAPFWIRIEVGKGNTVGKAWPLDRLLVLADWQARGGAAANTDLARRSAFLFPDTAYGYDCLLALAQKAVESRSFQLAEAYLGRMANLPSDKQRTTARLGLKAKLERESGNDEQALATYRELLALGVDMAPRTRLDVATFLQLKGDFDSGREQLLILWEQRDKLERPVQAEVLFWLGEGEHSLRNYDAALDYYLRLAYQYAHEPMWPTVALYRSAMIYEIKGNYETAKKLLRSVIASADTKEAQEAAKNRLNALETKTGKTAPQKEGGGAMYPF</sequence>
<keyword evidence="3" id="KW-1185">Reference proteome</keyword>
<evidence type="ECO:0000313" key="2">
    <source>
        <dbReference type="EMBL" id="SNS26093.1"/>
    </source>
</evidence>
<dbReference type="Pfam" id="PF13174">
    <property type="entry name" value="TPR_6"/>
    <property type="match status" value="1"/>
</dbReference>
<gene>
    <name evidence="2" type="ORF">SAMN04488503_0066</name>
</gene>
<evidence type="ECO:0000313" key="3">
    <source>
        <dbReference type="Proteomes" id="UP000198324"/>
    </source>
</evidence>
<feature type="region of interest" description="Disordered" evidence="1">
    <location>
        <begin position="684"/>
        <end position="707"/>
    </location>
</feature>
<organism evidence="2 3">
    <name type="scientific">Humidesulfovibrio mexicanus</name>
    <dbReference type="NCBI Taxonomy" id="147047"/>
    <lineage>
        <taxon>Bacteria</taxon>
        <taxon>Pseudomonadati</taxon>
        <taxon>Thermodesulfobacteriota</taxon>
        <taxon>Desulfovibrionia</taxon>
        <taxon>Desulfovibrionales</taxon>
        <taxon>Desulfovibrionaceae</taxon>
        <taxon>Humidesulfovibrio</taxon>
    </lineage>
</organism>
<name>A0A239D3C0_9BACT</name>
<dbReference type="EMBL" id="FZOC01000010">
    <property type="protein sequence ID" value="SNS26093.1"/>
    <property type="molecule type" value="Genomic_DNA"/>
</dbReference>